<evidence type="ECO:0000313" key="1">
    <source>
        <dbReference type="EMBL" id="SFT72913.1"/>
    </source>
</evidence>
<protein>
    <submittedName>
        <fullName evidence="1">Restriction endonuclease</fullName>
    </submittedName>
</protein>
<organism evidence="1 2">
    <name type="scientific">Paraburkholderia aspalathi</name>
    <dbReference type="NCBI Taxonomy" id="1324617"/>
    <lineage>
        <taxon>Bacteria</taxon>
        <taxon>Pseudomonadati</taxon>
        <taxon>Pseudomonadota</taxon>
        <taxon>Betaproteobacteria</taxon>
        <taxon>Burkholderiales</taxon>
        <taxon>Burkholderiaceae</taxon>
        <taxon>Paraburkholderia</taxon>
    </lineage>
</organism>
<dbReference type="RefSeq" id="WP_093633500.1">
    <property type="nucleotide sequence ID" value="NZ_FPBH01000003.1"/>
</dbReference>
<dbReference type="GO" id="GO:0004519">
    <property type="term" value="F:endonuclease activity"/>
    <property type="evidence" value="ECO:0007669"/>
    <property type="project" value="UniProtKB-KW"/>
</dbReference>
<keyword evidence="1" id="KW-0540">Nuclease</keyword>
<dbReference type="OrthoDB" id="5782056at2"/>
<proteinExistence type="predicted"/>
<name>A0A1I7ADG3_9BURK</name>
<keyword evidence="1" id="KW-0255">Endonuclease</keyword>
<dbReference type="AlphaFoldDB" id="A0A1I7ADG3"/>
<dbReference type="EMBL" id="FPBH01000003">
    <property type="protein sequence ID" value="SFT72913.1"/>
    <property type="molecule type" value="Genomic_DNA"/>
</dbReference>
<accession>A0A1I7ADG3</accession>
<dbReference type="Proteomes" id="UP000198844">
    <property type="component" value="Unassembled WGS sequence"/>
</dbReference>
<evidence type="ECO:0000313" key="2">
    <source>
        <dbReference type="Proteomes" id="UP000198844"/>
    </source>
</evidence>
<dbReference type="SUPFAM" id="SSF52980">
    <property type="entry name" value="Restriction endonuclease-like"/>
    <property type="match status" value="1"/>
</dbReference>
<keyword evidence="1" id="KW-0378">Hydrolase</keyword>
<reference evidence="1 2" key="1">
    <citation type="submission" date="2016-10" db="EMBL/GenBank/DDBJ databases">
        <authorList>
            <person name="de Groot N.N."/>
        </authorList>
    </citation>
    <scope>NUCLEOTIDE SEQUENCE [LARGE SCALE GENOMIC DNA]</scope>
    <source>
        <strain evidence="1 2">LMG 27731</strain>
    </source>
</reference>
<sequence length="198" mass="22153">MKGLNRRLMAGIPHVTPGHAVEVFNTAGQLIDTIGAGELTPSDFGAVYERLVGLHFEAEGYLVKYRGATLGFYDQGVDLVARRGLETRFIQCKSKIRSLSRQQIEWILYKASAYIDKHAQGPDQFFELVIPSMSRVFPTKVGKQSGKVKPNPSKQRFLVHNQRQKRVRLVITEIPFACIEPPEPIMAFDPTKSPLAAT</sequence>
<dbReference type="InterPro" id="IPR011335">
    <property type="entry name" value="Restrct_endonuc-II-like"/>
</dbReference>
<gene>
    <name evidence="1" type="ORF">SAMN05192563_1003286</name>
</gene>